<dbReference type="Proteomes" id="UP001183006">
    <property type="component" value="Chromosome"/>
</dbReference>
<organism evidence="3 4">
    <name type="scientific">Methanolobus mangrovi</name>
    <dbReference type="NCBI Taxonomy" id="3072977"/>
    <lineage>
        <taxon>Archaea</taxon>
        <taxon>Methanobacteriati</taxon>
        <taxon>Methanobacteriota</taxon>
        <taxon>Stenosarchaea group</taxon>
        <taxon>Methanomicrobia</taxon>
        <taxon>Methanosarcinales</taxon>
        <taxon>Methanosarcinaceae</taxon>
        <taxon>Methanolobus</taxon>
    </lineage>
</organism>
<dbReference type="RefSeq" id="WP_309309416.1">
    <property type="nucleotide sequence ID" value="NZ_CP133594.1"/>
</dbReference>
<reference evidence="3" key="1">
    <citation type="submission" date="2023-08" db="EMBL/GenBank/DDBJ databases">
        <title>Methanolobus mangrovi sp. nov. and Methanolobus sediminis sp. nov, two novel methylotrophic methanogens isolated from mangrove sediments in China.</title>
        <authorList>
            <person name="Zhou J."/>
        </authorList>
    </citation>
    <scope>NUCLEOTIDE SEQUENCE</scope>
    <source>
        <strain evidence="3">FTZ2</strain>
    </source>
</reference>
<dbReference type="AlphaFoldDB" id="A0AA51YK48"/>
<evidence type="ECO:0000313" key="3">
    <source>
        <dbReference type="EMBL" id="WMW23300.1"/>
    </source>
</evidence>
<evidence type="ECO:0000313" key="4">
    <source>
        <dbReference type="Proteomes" id="UP001183006"/>
    </source>
</evidence>
<evidence type="ECO:0000256" key="2">
    <source>
        <dbReference type="SAM" id="MobiDB-lite"/>
    </source>
</evidence>
<gene>
    <name evidence="3" type="ORF">RE476_05595</name>
</gene>
<proteinExistence type="predicted"/>
<dbReference type="EMBL" id="CP133594">
    <property type="protein sequence ID" value="WMW23300.1"/>
    <property type="molecule type" value="Genomic_DNA"/>
</dbReference>
<feature type="coiled-coil region" evidence="1">
    <location>
        <begin position="111"/>
        <end position="138"/>
    </location>
</feature>
<name>A0AA51YK48_9EURY</name>
<feature type="compositionally biased region" description="Acidic residues" evidence="2">
    <location>
        <begin position="387"/>
        <end position="408"/>
    </location>
</feature>
<protein>
    <submittedName>
        <fullName evidence="3">Uncharacterized protein</fullName>
    </submittedName>
</protein>
<dbReference type="KEGG" id="mmav:RE476_05595"/>
<keyword evidence="4" id="KW-1185">Reference proteome</keyword>
<accession>A0AA51YK48</accession>
<sequence length="408" mass="45276">MKNIGVKIFAYIAVVLMLASIAPAMAVADTDNLQDRIQERDRVNLTMDASNDGVQNQIRQVMNTQERYGEATENFLRIKANNSALNTEEAIEATKEYLNSTIDVMIESLENEEYIEKLNEEKEDIAAATTRAELAECAQDIREIWREARDERTSSTTTSINNKLTAVMRISETMTLRLENEIARIEKNGEDVTGLQEMLVEYKAHIAEAREYQEQAMIANTNRERQSQGFQNMKQAGLSIKEANAVLGDMLTELKQYREGLVTLSADETLTAEGDGTAVLSGDFVLSFNADDAILVVKDMDGDAKVDTEGASYGYSNVDAGNSDINNRAFVYHNLTGDVTIEGTRLTITLRGTDISLDVAGNGSVMFTGNGTYELNGEESKWTASYVEEEKEAESEDETPEPEEQNDI</sequence>
<feature type="region of interest" description="Disordered" evidence="2">
    <location>
        <begin position="385"/>
        <end position="408"/>
    </location>
</feature>
<keyword evidence="1" id="KW-0175">Coiled coil</keyword>
<evidence type="ECO:0000256" key="1">
    <source>
        <dbReference type="SAM" id="Coils"/>
    </source>
</evidence>
<dbReference type="GeneID" id="84229594"/>